<evidence type="ECO:0000313" key="1">
    <source>
        <dbReference type="EMBL" id="KTB57579.1"/>
    </source>
</evidence>
<gene>
    <name evidence="1" type="ORF">AO067_15600</name>
</gene>
<dbReference type="Proteomes" id="UP000053048">
    <property type="component" value="Unassembled WGS sequence"/>
</dbReference>
<name>A0A0W0H9V0_PSEVI</name>
<proteinExistence type="predicted"/>
<keyword evidence="2" id="KW-1185">Reference proteome</keyword>
<dbReference type="AlphaFoldDB" id="A0A0W0H9V0"/>
<comment type="caution">
    <text evidence="1">The sequence shown here is derived from an EMBL/GenBank/DDBJ whole genome shotgun (WGS) entry which is preliminary data.</text>
</comment>
<dbReference type="EMBL" id="LKEJ01000162">
    <property type="protein sequence ID" value="KTB57579.1"/>
    <property type="molecule type" value="Genomic_DNA"/>
</dbReference>
<protein>
    <submittedName>
        <fullName evidence="1">Amidase</fullName>
    </submittedName>
</protein>
<accession>A0A0W0H9V0</accession>
<organism evidence="1 2">
    <name type="scientific">Pseudomonas viridiflava ICMP 13104</name>
    <dbReference type="NCBI Taxonomy" id="1198305"/>
    <lineage>
        <taxon>Bacteria</taxon>
        <taxon>Pseudomonadati</taxon>
        <taxon>Pseudomonadota</taxon>
        <taxon>Gammaproteobacteria</taxon>
        <taxon>Pseudomonadales</taxon>
        <taxon>Pseudomonadaceae</taxon>
        <taxon>Pseudomonas</taxon>
    </lineage>
</organism>
<reference evidence="1 2" key="1">
    <citation type="submission" date="2015-09" db="EMBL/GenBank/DDBJ databases">
        <title>Genome sequence of ICMP 13104.</title>
        <authorList>
            <person name="Visnovsky S."/>
            <person name="Lu A."/>
            <person name="Panda P."/>
            <person name="Pitman A."/>
        </authorList>
    </citation>
    <scope>NUCLEOTIDE SEQUENCE [LARGE SCALE GENOMIC DNA]</scope>
    <source>
        <strain evidence="1 2">ICMP 13104</strain>
    </source>
</reference>
<sequence>MSSRRMFILRRPFSSLLLLIIAALAVLAWQYRVNLQAFPTIISAYTAKEYCSCRYVMNNPEAYCRGYVKQYVPSTLTDDEGQKRVIASGLGRTSSAAGQGERQGWRLLPPGS</sequence>
<evidence type="ECO:0000313" key="2">
    <source>
        <dbReference type="Proteomes" id="UP000053048"/>
    </source>
</evidence>